<accession>A0ABY0HBY4</accession>
<feature type="transmembrane region" description="Helical" evidence="2">
    <location>
        <begin position="224"/>
        <end position="243"/>
    </location>
</feature>
<feature type="transmembrane region" description="Helical" evidence="2">
    <location>
        <begin position="155"/>
        <end position="178"/>
    </location>
</feature>
<keyword evidence="2" id="KW-0812">Transmembrane</keyword>
<feature type="transmembrane region" description="Helical" evidence="2">
    <location>
        <begin position="121"/>
        <end position="143"/>
    </location>
</feature>
<evidence type="ECO:0000256" key="2">
    <source>
        <dbReference type="SAM" id="Phobius"/>
    </source>
</evidence>
<dbReference type="Proteomes" id="UP000294003">
    <property type="component" value="Unassembled WGS sequence"/>
</dbReference>
<feature type="compositionally biased region" description="Polar residues" evidence="1">
    <location>
        <begin position="38"/>
        <end position="55"/>
    </location>
</feature>
<name>A0ABY0HBY4_9PEZI</name>
<evidence type="ECO:0000313" key="4">
    <source>
        <dbReference type="Proteomes" id="UP000294003"/>
    </source>
</evidence>
<dbReference type="PANTHER" id="PTHR35394">
    <property type="entry name" value="DUF3176 DOMAIN-CONTAINING PROTEIN"/>
    <property type="match status" value="1"/>
</dbReference>
<keyword evidence="4" id="KW-1185">Reference proteome</keyword>
<evidence type="ECO:0000256" key="1">
    <source>
        <dbReference type="SAM" id="MobiDB-lite"/>
    </source>
</evidence>
<feature type="region of interest" description="Disordered" evidence="1">
    <location>
        <begin position="75"/>
        <end position="118"/>
    </location>
</feature>
<reference evidence="3 4" key="1">
    <citation type="submission" date="2018-06" db="EMBL/GenBank/DDBJ databases">
        <title>Complete Genomes of Monosporascus.</title>
        <authorList>
            <person name="Robinson A.J."/>
            <person name="Natvig D.O."/>
        </authorList>
    </citation>
    <scope>NUCLEOTIDE SEQUENCE [LARGE SCALE GENOMIC DNA]</scope>
    <source>
        <strain evidence="3 4">CBS 609.92</strain>
    </source>
</reference>
<proteinExistence type="predicted"/>
<evidence type="ECO:0000313" key="3">
    <source>
        <dbReference type="EMBL" id="RYO87791.1"/>
    </source>
</evidence>
<sequence>MAYAPVPDQGPGIHPGSSHFQPSDHAPWEQQEHYGASPNAQFLPTTGGQNPSSEAEVQEISPYWTYPGEQPYVPSHHRGWSGSTISTTKADDKRTPPFSATPSLRKKRPSPSSSRGGGGSWTLEIVTIAIALGAVGSILGVLARFNGQALPEWPYYITLNALIALLATVTTAAMGISLDNGLSQLKWIRFKESRAPLTDMEAFDDASRGIWGAARLLASARGGFLGSFGAVIAIVALGLSPFAQQVVTYQTRTVESPEGASVNRALNYTGALPGNTSETGFVPILPLKSAVYNGLFAENGRPGAALAFECQSGNCTWDPYETLGVCSECHSLTEYMRQYCAPGTADDDDCGWQVPQGARLASRLEVFGMTSYIPAAGGDMPHATIMKLIFMGTEAQDGRAGELKPWARECSLSACLQTLETTVANGVLTEKVARAELNNTVVDIRDSGDGGKDNGVYFTGSLDNSTAYLLGIEAMLSMRGWFATLFANGSAVRSAADFNRTVTDSTVVVNLTVGISSGETFFDSDIVTAFYWNYYEYAGGLDMLMADVATSMTVAFRSFLGAAPVPGHAVSQQSYVHVRWGFAVVPIVVVVATALFLALAIHRARQSGTEPWKSSALAMLFHGLDEDVRARFDEIGGLDEKKRQAKGVKVQLDESDENRTLLRS</sequence>
<dbReference type="PANTHER" id="PTHR35394:SF6">
    <property type="entry name" value="DUF3176 DOMAIN-CONTAINING PROTEIN"/>
    <property type="match status" value="1"/>
</dbReference>
<gene>
    <name evidence="3" type="ORF">DL762_004081</name>
</gene>
<organism evidence="3 4">
    <name type="scientific">Monosporascus cannonballus</name>
    <dbReference type="NCBI Taxonomy" id="155416"/>
    <lineage>
        <taxon>Eukaryota</taxon>
        <taxon>Fungi</taxon>
        <taxon>Dikarya</taxon>
        <taxon>Ascomycota</taxon>
        <taxon>Pezizomycotina</taxon>
        <taxon>Sordariomycetes</taxon>
        <taxon>Xylariomycetidae</taxon>
        <taxon>Xylariales</taxon>
        <taxon>Xylariales incertae sedis</taxon>
        <taxon>Monosporascus</taxon>
    </lineage>
</organism>
<dbReference type="EMBL" id="QJNS01000096">
    <property type="protein sequence ID" value="RYO87791.1"/>
    <property type="molecule type" value="Genomic_DNA"/>
</dbReference>
<dbReference type="InterPro" id="IPR021514">
    <property type="entry name" value="DUF3176"/>
</dbReference>
<keyword evidence="2" id="KW-1133">Transmembrane helix</keyword>
<feature type="region of interest" description="Disordered" evidence="1">
    <location>
        <begin position="1"/>
        <end position="57"/>
    </location>
</feature>
<dbReference type="Pfam" id="PF11374">
    <property type="entry name" value="DUF3176"/>
    <property type="match status" value="1"/>
</dbReference>
<protein>
    <submittedName>
        <fullName evidence="3">Uncharacterized protein</fullName>
    </submittedName>
</protein>
<feature type="transmembrane region" description="Helical" evidence="2">
    <location>
        <begin position="580"/>
        <end position="601"/>
    </location>
</feature>
<comment type="caution">
    <text evidence="3">The sequence shown here is derived from an EMBL/GenBank/DDBJ whole genome shotgun (WGS) entry which is preliminary data.</text>
</comment>
<keyword evidence="2" id="KW-0472">Membrane</keyword>